<reference evidence="1 2" key="1">
    <citation type="submission" date="2015-06" db="EMBL/GenBank/DDBJ databases">
        <title>Draft genome sequence of an Alphaproteobacteria species associated to the Mediterranean sponge Oscarella lobularis.</title>
        <authorList>
            <person name="Jourda C."/>
            <person name="Santini S."/>
            <person name="Claverie J.-M."/>
        </authorList>
    </citation>
    <scope>NUCLEOTIDE SEQUENCE [LARGE SCALE GENOMIC DNA]</scope>
    <source>
        <strain evidence="1">IGS</strain>
    </source>
</reference>
<protein>
    <recommendedName>
        <fullName evidence="3">DUF1800 domain-containing protein</fullName>
    </recommendedName>
</protein>
<keyword evidence="2" id="KW-1185">Reference proteome</keyword>
<evidence type="ECO:0008006" key="3">
    <source>
        <dbReference type="Google" id="ProtNLM"/>
    </source>
</evidence>
<comment type="caution">
    <text evidence="1">The sequence shown here is derived from an EMBL/GenBank/DDBJ whole genome shotgun (WGS) entry which is preliminary data.</text>
</comment>
<dbReference type="Proteomes" id="UP000037178">
    <property type="component" value="Unassembled WGS sequence"/>
</dbReference>
<name>A0A0J9E9W2_9RHOB</name>
<dbReference type="PATRIC" id="fig|1675527.3.peg.4773"/>
<gene>
    <name evidence="1" type="ORF">AIOL_004562</name>
</gene>
<dbReference type="InterPro" id="IPR014917">
    <property type="entry name" value="DUF1800"/>
</dbReference>
<dbReference type="STRING" id="1675527.AIOL_004562"/>
<evidence type="ECO:0000313" key="2">
    <source>
        <dbReference type="Proteomes" id="UP000037178"/>
    </source>
</evidence>
<sequence>MLFDWPISTQTYATIRFGLGYPSAGEPRDAAEILDRLAGPDAMAEAHPFLPEAEARTLARAVLLARRVKRKTKDGAALATARKEIRAAQANVLLADLARAVETSDPFRERLQSFWLNHFAARAKMNILRPMASSYAGEAIRPHVASRFADLLKAAVTHPFMLVYLDQPESIGPNSVFGARKGRGLNENLAREVIELHTLGVGADYSQADVRQFAELLTGLDYDPRRGLRFLPSRAEPGPETVLGTEYGADPARVEHIHAALEDIALHPATGPHLCRKLAAHFVADAPDAGLVAHMAAAYRSSGGHLMEVYAAMLEHPAAWAGFGGKVKRPMELVISSLRAVGVRAADLERLGPGQVRKRIELALRRMGQAYGQVPSPEGWPDNAEAWVHPHGVAGRIGWALGLARHIPGGAPDPREFVHNALGDAASERLVWAAGAAENRALGVALVLGSAEFNRR</sequence>
<dbReference type="OrthoDB" id="9772295at2"/>
<evidence type="ECO:0000313" key="1">
    <source>
        <dbReference type="EMBL" id="KMW59580.1"/>
    </source>
</evidence>
<dbReference type="Pfam" id="PF08811">
    <property type="entry name" value="DUF1800"/>
    <property type="match status" value="1"/>
</dbReference>
<dbReference type="RefSeq" id="WP_053101344.1">
    <property type="nucleotide sequence ID" value="NZ_LFTY01000002.1"/>
</dbReference>
<dbReference type="EMBL" id="LFTY01000002">
    <property type="protein sequence ID" value="KMW59580.1"/>
    <property type="molecule type" value="Genomic_DNA"/>
</dbReference>
<proteinExistence type="predicted"/>
<accession>A0A0J9E9W2</accession>
<dbReference type="AlphaFoldDB" id="A0A0J9E9W2"/>
<organism evidence="1 2">
    <name type="scientific">Candidatus Rhodobacter oscarellae</name>
    <dbReference type="NCBI Taxonomy" id="1675527"/>
    <lineage>
        <taxon>Bacteria</taxon>
        <taxon>Pseudomonadati</taxon>
        <taxon>Pseudomonadota</taxon>
        <taxon>Alphaproteobacteria</taxon>
        <taxon>Rhodobacterales</taxon>
        <taxon>Rhodobacter group</taxon>
        <taxon>Rhodobacter</taxon>
    </lineage>
</organism>